<evidence type="ECO:0000313" key="2">
    <source>
        <dbReference type="Proteomes" id="UP000030832"/>
    </source>
</evidence>
<dbReference type="Proteomes" id="UP000030832">
    <property type="component" value="Unassembled WGS sequence"/>
</dbReference>
<dbReference type="Pfam" id="PF08970">
    <property type="entry name" value="Sda"/>
    <property type="match status" value="1"/>
</dbReference>
<protein>
    <recommendedName>
        <fullName evidence="3">Sporulation protein</fullName>
    </recommendedName>
</protein>
<dbReference type="SUPFAM" id="SSF100985">
    <property type="entry name" value="Sporulation inhibitor Sda"/>
    <property type="match status" value="1"/>
</dbReference>
<proteinExistence type="predicted"/>
<name>A0A0B0IHM7_9BACI</name>
<reference evidence="1 2" key="1">
    <citation type="submission" date="2014-09" db="EMBL/GenBank/DDBJ databases">
        <title>Genome sequencing and annotation of Bacillus Okhensis strain Kh10-101T.</title>
        <authorList>
            <person name="Prakash J.S."/>
        </authorList>
    </citation>
    <scope>NUCLEOTIDE SEQUENCE [LARGE SCALE GENOMIC DNA]</scope>
    <source>
        <strain evidence="2">Kh10-101T</strain>
    </source>
</reference>
<evidence type="ECO:0008006" key="3">
    <source>
        <dbReference type="Google" id="ProtNLM"/>
    </source>
</evidence>
<dbReference type="RefSeq" id="WP_034630086.1">
    <property type="nucleotide sequence ID" value="NZ_JRJU01000017.1"/>
</dbReference>
<dbReference type="Gene3D" id="1.10.287.1100">
    <property type="entry name" value="Sporulation inhibitor A"/>
    <property type="match status" value="1"/>
</dbReference>
<gene>
    <name evidence="1" type="ORF">LQ50_14100</name>
</gene>
<dbReference type="EMBL" id="JRJU01000017">
    <property type="protein sequence ID" value="KHF39574.1"/>
    <property type="molecule type" value="Genomic_DNA"/>
</dbReference>
<organism evidence="1 2">
    <name type="scientific">Halalkalibacter okhensis</name>
    <dbReference type="NCBI Taxonomy" id="333138"/>
    <lineage>
        <taxon>Bacteria</taxon>
        <taxon>Bacillati</taxon>
        <taxon>Bacillota</taxon>
        <taxon>Bacilli</taxon>
        <taxon>Bacillales</taxon>
        <taxon>Bacillaceae</taxon>
        <taxon>Halalkalibacter</taxon>
    </lineage>
</organism>
<comment type="caution">
    <text evidence="1">The sequence shown here is derived from an EMBL/GenBank/DDBJ whole genome shotgun (WGS) entry which is preliminary data.</text>
</comment>
<dbReference type="InterPro" id="IPR015064">
    <property type="entry name" value="Sda"/>
</dbReference>
<keyword evidence="2" id="KW-1185">Reference proteome</keyword>
<accession>A0A0B0IHM7</accession>
<dbReference type="AlphaFoldDB" id="A0A0B0IHM7"/>
<dbReference type="InterPro" id="IPR036916">
    <property type="entry name" value="Sda_sf"/>
</dbReference>
<sequence length="59" mass="6930">MTNTYKSKGLARLDHNLLVETRERALTLQLDQKFIELIEKEIKLREKSDINSSINLQET</sequence>
<evidence type="ECO:0000313" key="1">
    <source>
        <dbReference type="EMBL" id="KHF39574.1"/>
    </source>
</evidence>